<dbReference type="EMBL" id="CP136137">
    <property type="protein sequence ID" value="WYY06135.1"/>
    <property type="molecule type" value="Genomic_DNA"/>
</dbReference>
<dbReference type="Proteomes" id="UP001479933">
    <property type="component" value="Chromosome"/>
</dbReference>
<reference evidence="1 2" key="1">
    <citation type="journal article" date="2023" name="Virus Evol.">
        <title>Computational host range prediction-The good, the bad, and the ugly.</title>
        <authorList>
            <person name="Howell A.A."/>
            <person name="Versoza C.J."/>
            <person name="Pfeifer S.P."/>
        </authorList>
    </citation>
    <scope>NUCLEOTIDE SEQUENCE [LARGE SCALE GENOMIC DNA]</scope>
    <source>
        <strain evidence="1 2">1610/1b</strain>
    </source>
</reference>
<organism evidence="1 2">
    <name type="scientific">Gordonia hydrophobica</name>
    <dbReference type="NCBI Taxonomy" id="40516"/>
    <lineage>
        <taxon>Bacteria</taxon>
        <taxon>Bacillati</taxon>
        <taxon>Actinomycetota</taxon>
        <taxon>Actinomycetes</taxon>
        <taxon>Mycobacteriales</taxon>
        <taxon>Gordoniaceae</taxon>
        <taxon>Gordonia</taxon>
    </lineage>
</organism>
<proteinExistence type="predicted"/>
<gene>
    <name evidence="1" type="ORF">RVF87_13745</name>
</gene>
<evidence type="ECO:0000313" key="1">
    <source>
        <dbReference type="EMBL" id="WYY06135.1"/>
    </source>
</evidence>
<protein>
    <submittedName>
        <fullName evidence="1">Uncharacterized protein</fullName>
    </submittedName>
</protein>
<evidence type="ECO:0000313" key="2">
    <source>
        <dbReference type="Proteomes" id="UP001479933"/>
    </source>
</evidence>
<dbReference type="RefSeq" id="WP_157085956.1">
    <property type="nucleotide sequence ID" value="NZ_CP136137.1"/>
</dbReference>
<sequence length="46" mass="5440">MDVYFVDAADENGHRRKYFILSKQIRVDRGELRIVRTPDEPPASMF</sequence>
<keyword evidence="2" id="KW-1185">Reference proteome</keyword>
<name>A0ABZ2TXH5_9ACTN</name>
<accession>A0ABZ2TXH5</accession>